<proteinExistence type="predicted"/>
<dbReference type="EMBL" id="MCBQ01009799">
    <property type="protein sequence ID" value="RKF72457.1"/>
    <property type="molecule type" value="Genomic_DNA"/>
</dbReference>
<accession>A0A420ID54</accession>
<sequence>MTSTTLSTADQLRAMINGPIVAGVGATVDPGLVTSDHHIVPWSTERKIKVGIMENKVDGSVDIKINRGDKFMNVNPDWMPKIAMYNVDKIFGIERKLSNLKLIDDATMTNLRIDAIMIVFVNLCFGYYDTECREITEGERLAIESLEVPNDILGVATSSDKLNRAATFTFSRIHTKYQTNHAVGGNPAQGSIASSIRAFYGISSTAYRDTNRKQLIEAITKVINWATHPVHERLLLPLVIKGTGIKTANVHANGTEPNSIPLEEFFSIRSLTPPAGTHYFYVAASVVRMLSPISLMRYIPQPHRLNDMVEGLRPIA</sequence>
<name>A0A420ID54_9PEZI</name>
<evidence type="ECO:0000313" key="1">
    <source>
        <dbReference type="EMBL" id="RKF72457.1"/>
    </source>
</evidence>
<protein>
    <submittedName>
        <fullName evidence="1">Putative effector protein</fullName>
    </submittedName>
</protein>
<dbReference type="AlphaFoldDB" id="A0A420ID54"/>
<organism evidence="1 2">
    <name type="scientific">Golovinomyces cichoracearum</name>
    <dbReference type="NCBI Taxonomy" id="62708"/>
    <lineage>
        <taxon>Eukaryota</taxon>
        <taxon>Fungi</taxon>
        <taxon>Dikarya</taxon>
        <taxon>Ascomycota</taxon>
        <taxon>Pezizomycotina</taxon>
        <taxon>Leotiomycetes</taxon>
        <taxon>Erysiphales</taxon>
        <taxon>Erysiphaceae</taxon>
        <taxon>Golovinomyces</taxon>
    </lineage>
</organism>
<dbReference type="Proteomes" id="UP000283383">
    <property type="component" value="Unassembled WGS sequence"/>
</dbReference>
<reference evidence="1 2" key="1">
    <citation type="journal article" date="2018" name="BMC Genomics">
        <title>Comparative genome analyses reveal sequence features reflecting distinct modes of host-adaptation between dicot and monocot powdery mildew.</title>
        <authorList>
            <person name="Wu Y."/>
            <person name="Ma X."/>
            <person name="Pan Z."/>
            <person name="Kale S.D."/>
            <person name="Song Y."/>
            <person name="King H."/>
            <person name="Zhang Q."/>
            <person name="Presley C."/>
            <person name="Deng X."/>
            <person name="Wei C.I."/>
            <person name="Xiao S."/>
        </authorList>
    </citation>
    <scope>NUCLEOTIDE SEQUENCE [LARGE SCALE GENOMIC DNA]</scope>
    <source>
        <strain evidence="1">UMSG3</strain>
    </source>
</reference>
<evidence type="ECO:0000313" key="2">
    <source>
        <dbReference type="Proteomes" id="UP000283383"/>
    </source>
</evidence>
<comment type="caution">
    <text evidence="1">The sequence shown here is derived from an EMBL/GenBank/DDBJ whole genome shotgun (WGS) entry which is preliminary data.</text>
</comment>
<gene>
    <name evidence="1" type="ORF">GcM3_097013</name>
</gene>
<keyword evidence="2" id="KW-1185">Reference proteome</keyword>